<dbReference type="AlphaFoldDB" id="A0A830EFJ3"/>
<dbReference type="Proteomes" id="UP000657075">
    <property type="component" value="Unassembled WGS sequence"/>
</dbReference>
<dbReference type="InterPro" id="IPR052170">
    <property type="entry name" value="M29_Exopeptidase"/>
</dbReference>
<reference evidence="5" key="3">
    <citation type="submission" date="2022-09" db="EMBL/GenBank/DDBJ databases">
        <title>Complete genome sequence of Vulcanisaeta souniana.</title>
        <authorList>
            <person name="Kato S."/>
            <person name="Itoh T."/>
            <person name="Ohkuma M."/>
        </authorList>
    </citation>
    <scope>NUCLEOTIDE SEQUENCE [LARGE SCALE GENOMIC DNA]</scope>
    <source>
        <strain evidence="5">JCM 11219</strain>
    </source>
</reference>
<organism evidence="3 4">
    <name type="scientific">Vulcanisaeta souniana JCM 11219</name>
    <dbReference type="NCBI Taxonomy" id="1293586"/>
    <lineage>
        <taxon>Archaea</taxon>
        <taxon>Thermoproteota</taxon>
        <taxon>Thermoprotei</taxon>
        <taxon>Thermoproteales</taxon>
        <taxon>Thermoproteaceae</taxon>
        <taxon>Vulcanisaeta</taxon>
    </lineage>
</organism>
<proteinExistence type="predicted"/>
<sequence>MDNFELFTASYKLVKDVMKVSSNEEVAITTDTGSDFQVALSIAQAATALGAKPLVVLRNEAPTVGKAMDKYLPINTLSAVLSNTDVWISLDKSYLIYSTPYEKAMSVGKVRYIELSGFNIDMIVRLIGRINIQLIYELQRRLARITSGVRRMRIVTELGTDIEFENDPNRPVLVEGEVNGPGEYMLFGQVDWAPIEESINGVIVVDGTVWPPIGLLHSPIKLKIRDGKISEISGGSEAKILEKWLRSFNDEKMFMTAHVTYGCHPNAKLSGNIVEDERVWGAVVWGFGSQSETFKGKLGLASSHVDAVVLNNTIYGDGELIVKDGDFVHEEVKELVRKLRGAA</sequence>
<evidence type="ECO:0000313" key="5">
    <source>
        <dbReference type="Proteomes" id="UP001060771"/>
    </source>
</evidence>
<dbReference type="GeneID" id="76205680"/>
<reference evidence="2" key="4">
    <citation type="journal article" date="2023" name="Microbiol. Resour. Announc.">
        <title>Complete Genome Sequence of Vulcanisaeta souniana Strain IC-059, a Hyperthermophilic Archaeon Isolated from Hot Spring Water in Japan.</title>
        <authorList>
            <person name="Kato S."/>
            <person name="Itoh T."/>
            <person name="Wu L."/>
            <person name="Ma J."/>
            <person name="Ohkuma M."/>
        </authorList>
    </citation>
    <scope>NUCLEOTIDE SEQUENCE</scope>
    <source>
        <strain evidence="2">JCM 11219</strain>
    </source>
</reference>
<dbReference type="Proteomes" id="UP001060771">
    <property type="component" value="Chromosome"/>
</dbReference>
<evidence type="ECO:0000313" key="3">
    <source>
        <dbReference type="EMBL" id="GGI80278.1"/>
    </source>
</evidence>
<keyword evidence="1" id="KW-0479">Metal-binding</keyword>
<dbReference type="PANTHER" id="PTHR34448">
    <property type="entry name" value="AMINOPEPTIDASE"/>
    <property type="match status" value="1"/>
</dbReference>
<dbReference type="GO" id="GO:0046872">
    <property type="term" value="F:metal ion binding"/>
    <property type="evidence" value="ECO:0007669"/>
    <property type="project" value="UniProtKB-KW"/>
</dbReference>
<dbReference type="EMBL" id="AP026830">
    <property type="protein sequence ID" value="BDR91033.1"/>
    <property type="molecule type" value="Genomic_DNA"/>
</dbReference>
<dbReference type="InterPro" id="IPR058739">
    <property type="entry name" value="NicX"/>
</dbReference>
<protein>
    <recommendedName>
        <fullName evidence="6">Leucyl aminopeptidase</fullName>
    </recommendedName>
</protein>
<keyword evidence="5" id="KW-1185">Reference proteome</keyword>
<reference evidence="3" key="1">
    <citation type="journal article" date="2014" name="Int. J. Syst. Evol. Microbiol.">
        <title>Complete genome sequence of Corynebacterium casei LMG S-19264T (=DSM 44701T), isolated from a smear-ripened cheese.</title>
        <authorList>
            <consortium name="US DOE Joint Genome Institute (JGI-PGF)"/>
            <person name="Walter F."/>
            <person name="Albersmeier A."/>
            <person name="Kalinowski J."/>
            <person name="Ruckert C."/>
        </authorList>
    </citation>
    <scope>NUCLEOTIDE SEQUENCE</scope>
    <source>
        <strain evidence="3">JCM 11219</strain>
    </source>
</reference>
<reference evidence="3" key="2">
    <citation type="submission" date="2020-09" db="EMBL/GenBank/DDBJ databases">
        <authorList>
            <person name="Sun Q."/>
            <person name="Ohkuma M."/>
        </authorList>
    </citation>
    <scope>NUCLEOTIDE SEQUENCE</scope>
    <source>
        <strain evidence="3">JCM 11219</strain>
    </source>
</reference>
<dbReference type="RefSeq" id="WP_229709850.1">
    <property type="nucleotide sequence ID" value="NZ_AP026830.1"/>
</dbReference>
<dbReference type="Pfam" id="PF26233">
    <property type="entry name" value="NicX"/>
    <property type="match status" value="1"/>
</dbReference>
<evidence type="ECO:0000313" key="2">
    <source>
        <dbReference type="EMBL" id="BDR91033.1"/>
    </source>
</evidence>
<evidence type="ECO:0008006" key="6">
    <source>
        <dbReference type="Google" id="ProtNLM"/>
    </source>
</evidence>
<evidence type="ECO:0000256" key="1">
    <source>
        <dbReference type="ARBA" id="ARBA00022723"/>
    </source>
</evidence>
<dbReference type="EMBL" id="BMNM01000006">
    <property type="protein sequence ID" value="GGI80278.1"/>
    <property type="molecule type" value="Genomic_DNA"/>
</dbReference>
<evidence type="ECO:0000313" key="4">
    <source>
        <dbReference type="Proteomes" id="UP000657075"/>
    </source>
</evidence>
<dbReference type="SUPFAM" id="SSF144052">
    <property type="entry name" value="Thermophilic metalloprotease-like"/>
    <property type="match status" value="1"/>
</dbReference>
<gene>
    <name evidence="3" type="ORF">GCM10007112_16410</name>
    <name evidence="2" type="ORF">Vsou_01260</name>
</gene>
<name>A0A830EFJ3_9CREN</name>
<accession>A0A830EFJ3</accession>
<dbReference type="PANTHER" id="PTHR34448:SF1">
    <property type="entry name" value="BLL6088 PROTEIN"/>
    <property type="match status" value="1"/>
</dbReference>